<dbReference type="InterPro" id="IPR017896">
    <property type="entry name" value="4Fe4S_Fe-S-bd"/>
</dbReference>
<dbReference type="PANTHER" id="PTHR42783:SF3">
    <property type="entry name" value="GLUTAMATE SYNTHASE [NADPH] SMALL CHAIN-RELATED"/>
    <property type="match status" value="1"/>
</dbReference>
<feature type="domain" description="4Fe-4S ferredoxin-type" evidence="4">
    <location>
        <begin position="840"/>
        <end position="869"/>
    </location>
</feature>
<protein>
    <submittedName>
        <fullName evidence="5">FAD-dependent oxidoreductase</fullName>
    </submittedName>
</protein>
<dbReference type="GO" id="GO:0051536">
    <property type="term" value="F:iron-sulfur cluster binding"/>
    <property type="evidence" value="ECO:0007669"/>
    <property type="project" value="UniProtKB-KW"/>
</dbReference>
<dbReference type="GO" id="GO:0016491">
    <property type="term" value="F:oxidoreductase activity"/>
    <property type="evidence" value="ECO:0007669"/>
    <property type="project" value="InterPro"/>
</dbReference>
<dbReference type="SUPFAM" id="SSF46548">
    <property type="entry name" value="alpha-helical ferredoxin"/>
    <property type="match status" value="1"/>
</dbReference>
<dbReference type="Pfam" id="PF00037">
    <property type="entry name" value="Fer4"/>
    <property type="match status" value="2"/>
</dbReference>
<sequence length="907" mass="99614">MIFPEGYVCRYDEKIMRLANMIGRKKPNVKPGGKGSLQWDDPEYVILEAGVTDDMADVGLCLGSYKKHSAADVAKMLNKPENWCHQELMKLAVYGACFVNNINGTDMFWTETWIPGTMEMIVNNMDNIKKYPIVAYAMEAYGRVRGPLSSGAFPIGVGLMRVIPIESAIHGESRRAGYEEISKYLEENTIFSVSNCSCRTDREVMGEGCGHLKEDMCIQMGHAAEYYIRTGRGRQITREEAYEILRKAENNGLMHEIPNTDGSGHTHAICNCCGCGCLSMRTAAMFKNVDMVRSNYTAKVDKGKCVACGQCVEHCPVNALKLGQKLCSSSPIVESITTTITPRDENWTEDKWNPEYRLNRENVVETGTAPCKTNCPAHIGVQGYIKLAAQGRYTEALELIKKENPLPAVCGRICNRKCEQACTRGGIDSPVAIDDIKKFIAQLELDKASRVIPEKRFNNSHIKIAVIGAGPAGLSCAYYLALDGYGVTVFEKENRLGGMLTLGIPEFRLEKNVVEAEIDIIKEMGVNFRTGIEVGKDITFDELRSQGYAAFYLAIGAAGGKKLGLEGEDSDGVYTGVEFLRRINSGETIQLKGKTIIIGGGNVAVDAARTAVRCNSGEVSMYCLESRTQMPASEEELEEAEAEGILLHNGYGPKTILTENGAVTGIEFKKCISVFDKTGRFAPVFDENDVISVKADNIILSVGQTISWGGLLENTSVKLNPNLTIAADSFTYQTGQPDIFTGGDCYTGPRFAIDAIAAGKQGAISIHRFVHKGHSLVIGRDRRQYKSLNTESAVIEEYDNTPRQKPDTIAPASKNNFCDNRGIFTEAQLQAETSRCLGCGAVILDEYMCVGCGQCTTKCKFDAIHLERKYDGEGVEFTELKPVVIRQIVKRKANITIKKVKKAFGVV</sequence>
<dbReference type="InterPro" id="IPR036188">
    <property type="entry name" value="FAD/NAD-bd_sf"/>
</dbReference>
<evidence type="ECO:0000259" key="4">
    <source>
        <dbReference type="PROSITE" id="PS51379"/>
    </source>
</evidence>
<dbReference type="PRINTS" id="PR00419">
    <property type="entry name" value="ADXRDTASE"/>
</dbReference>
<dbReference type="InterPro" id="IPR028261">
    <property type="entry name" value="DPD_II"/>
</dbReference>
<evidence type="ECO:0000313" key="6">
    <source>
        <dbReference type="Proteomes" id="UP000593915"/>
    </source>
</evidence>
<dbReference type="InterPro" id="IPR009051">
    <property type="entry name" value="Helical_ferredxn"/>
</dbReference>
<dbReference type="Pfam" id="PF14691">
    <property type="entry name" value="Fer4_20"/>
    <property type="match status" value="1"/>
</dbReference>
<evidence type="ECO:0000256" key="3">
    <source>
        <dbReference type="ARBA" id="ARBA00023014"/>
    </source>
</evidence>
<dbReference type="SUPFAM" id="SSF54862">
    <property type="entry name" value="4Fe-4S ferredoxins"/>
    <property type="match status" value="2"/>
</dbReference>
<keyword evidence="3" id="KW-0411">Iron-sulfur</keyword>
<name>A0A7S6WS38_9SPIR</name>
<dbReference type="InterPro" id="IPR023753">
    <property type="entry name" value="FAD/NAD-binding_dom"/>
</dbReference>
<dbReference type="PROSITE" id="PS00198">
    <property type="entry name" value="4FE4S_FER_1"/>
    <property type="match status" value="1"/>
</dbReference>
<dbReference type="InterPro" id="IPR017900">
    <property type="entry name" value="4Fe4S_Fe_S_CS"/>
</dbReference>
<evidence type="ECO:0000256" key="2">
    <source>
        <dbReference type="ARBA" id="ARBA00023004"/>
    </source>
</evidence>
<dbReference type="AlphaFoldDB" id="A0A7S6WS38"/>
<proteinExistence type="predicted"/>
<dbReference type="Pfam" id="PF07992">
    <property type="entry name" value="Pyr_redox_2"/>
    <property type="match status" value="1"/>
</dbReference>
<dbReference type="Gene3D" id="3.50.50.60">
    <property type="entry name" value="FAD/NAD(P)-binding domain"/>
    <property type="match status" value="2"/>
</dbReference>
<evidence type="ECO:0000313" key="5">
    <source>
        <dbReference type="EMBL" id="QOW62235.1"/>
    </source>
</evidence>
<accession>A0A7S6WS38</accession>
<dbReference type="Proteomes" id="UP000593915">
    <property type="component" value="Chromosome"/>
</dbReference>
<dbReference type="Gene3D" id="1.10.1060.10">
    <property type="entry name" value="Alpha-helical ferredoxin"/>
    <property type="match status" value="1"/>
</dbReference>
<dbReference type="PANTHER" id="PTHR42783">
    <property type="entry name" value="GLUTAMATE SYNTHASE [NADPH] SMALL CHAIN"/>
    <property type="match status" value="1"/>
</dbReference>
<dbReference type="EMBL" id="CP061839">
    <property type="protein sequence ID" value="QOW62235.1"/>
    <property type="molecule type" value="Genomic_DNA"/>
</dbReference>
<keyword evidence="2" id="KW-0408">Iron</keyword>
<organism evidence="5 6">
    <name type="scientific">Treponema pedis</name>
    <dbReference type="NCBI Taxonomy" id="409322"/>
    <lineage>
        <taxon>Bacteria</taxon>
        <taxon>Pseudomonadati</taxon>
        <taxon>Spirochaetota</taxon>
        <taxon>Spirochaetia</taxon>
        <taxon>Spirochaetales</taxon>
        <taxon>Treponemataceae</taxon>
        <taxon>Treponema</taxon>
    </lineage>
</organism>
<keyword evidence="1" id="KW-0479">Metal-binding</keyword>
<dbReference type="SUPFAM" id="SSF51971">
    <property type="entry name" value="Nucleotide-binding domain"/>
    <property type="match status" value="1"/>
</dbReference>
<feature type="domain" description="4Fe-4S ferredoxin-type" evidence="4">
    <location>
        <begin position="296"/>
        <end position="325"/>
    </location>
</feature>
<reference evidence="5 6" key="1">
    <citation type="submission" date="2020-09" db="EMBL/GenBank/DDBJ databases">
        <title>Characterization of Treponema spp. from bovine digital dermatitis in Korea.</title>
        <authorList>
            <person name="Espiritu H.M."/>
            <person name="Cho Y.I."/>
            <person name="Mamuad L."/>
        </authorList>
    </citation>
    <scope>NUCLEOTIDE SEQUENCE [LARGE SCALE GENOMIC DNA]</scope>
    <source>
        <strain evidence="5 6">KS1</strain>
    </source>
</reference>
<dbReference type="PROSITE" id="PS51379">
    <property type="entry name" value="4FE4S_FER_2"/>
    <property type="match status" value="2"/>
</dbReference>
<dbReference type="GO" id="GO:0046872">
    <property type="term" value="F:metal ion binding"/>
    <property type="evidence" value="ECO:0007669"/>
    <property type="project" value="UniProtKB-KW"/>
</dbReference>
<evidence type="ECO:0000256" key="1">
    <source>
        <dbReference type="ARBA" id="ARBA00022723"/>
    </source>
</evidence>
<gene>
    <name evidence="5" type="ORF">IFE08_12660</name>
</gene>